<evidence type="ECO:0000313" key="1">
    <source>
        <dbReference type="EMBL" id="MBX63560.1"/>
    </source>
</evidence>
<reference evidence="1" key="1">
    <citation type="submission" date="2018-02" db="EMBL/GenBank/DDBJ databases">
        <title>Rhizophora mucronata_Transcriptome.</title>
        <authorList>
            <person name="Meera S.P."/>
            <person name="Sreeshan A."/>
            <person name="Augustine A."/>
        </authorList>
    </citation>
    <scope>NUCLEOTIDE SEQUENCE</scope>
    <source>
        <tissue evidence="1">Leaf</tissue>
    </source>
</reference>
<organism evidence="1">
    <name type="scientific">Rhizophora mucronata</name>
    <name type="common">Asiatic mangrove</name>
    <dbReference type="NCBI Taxonomy" id="61149"/>
    <lineage>
        <taxon>Eukaryota</taxon>
        <taxon>Viridiplantae</taxon>
        <taxon>Streptophyta</taxon>
        <taxon>Embryophyta</taxon>
        <taxon>Tracheophyta</taxon>
        <taxon>Spermatophyta</taxon>
        <taxon>Magnoliopsida</taxon>
        <taxon>eudicotyledons</taxon>
        <taxon>Gunneridae</taxon>
        <taxon>Pentapetalae</taxon>
        <taxon>rosids</taxon>
        <taxon>fabids</taxon>
        <taxon>Malpighiales</taxon>
        <taxon>Rhizophoraceae</taxon>
        <taxon>Rhizophora</taxon>
    </lineage>
</organism>
<sequence length="66" mass="7127">MGFPIGLHGISLGALLALPLLLPMFSRIVLFDASEVTESPRRVVVDACGLRAQINLPLHLFCSLLL</sequence>
<accession>A0A2P2Q999</accession>
<proteinExistence type="predicted"/>
<name>A0A2P2Q999_RHIMU</name>
<protein>
    <submittedName>
        <fullName evidence="1">Uncharacterized protein MANES_15G141400</fullName>
    </submittedName>
</protein>
<dbReference type="AlphaFoldDB" id="A0A2P2Q999"/>
<dbReference type="EMBL" id="GGEC01083076">
    <property type="protein sequence ID" value="MBX63560.1"/>
    <property type="molecule type" value="Transcribed_RNA"/>
</dbReference>